<feature type="region of interest" description="Disordered" evidence="2">
    <location>
        <begin position="841"/>
        <end position="972"/>
    </location>
</feature>
<dbReference type="OrthoDB" id="3993678at2759"/>
<protein>
    <submittedName>
        <fullName evidence="3">Uncharacterized protein</fullName>
    </submittedName>
</protein>
<keyword evidence="1" id="KW-0175">Coiled coil</keyword>
<evidence type="ECO:0000256" key="1">
    <source>
        <dbReference type="SAM" id="Coils"/>
    </source>
</evidence>
<keyword evidence="4" id="KW-1185">Reference proteome</keyword>
<gene>
    <name evidence="3" type="ORF">CLIB1423_09S02608</name>
</gene>
<feature type="compositionally biased region" description="Polar residues" evidence="2">
    <location>
        <begin position="767"/>
        <end position="786"/>
    </location>
</feature>
<dbReference type="Proteomes" id="UP000837801">
    <property type="component" value="Unassembled WGS sequence"/>
</dbReference>
<feature type="compositionally biased region" description="Low complexity" evidence="2">
    <location>
        <begin position="47"/>
        <end position="63"/>
    </location>
</feature>
<comment type="caution">
    <text evidence="3">The sequence shown here is derived from an EMBL/GenBank/DDBJ whole genome shotgun (WGS) entry which is preliminary data.</text>
</comment>
<feature type="compositionally biased region" description="Polar residues" evidence="2">
    <location>
        <begin position="7"/>
        <end position="45"/>
    </location>
</feature>
<evidence type="ECO:0000256" key="2">
    <source>
        <dbReference type="SAM" id="MobiDB-lite"/>
    </source>
</evidence>
<name>A0A9P0VXZ5_9ASCO</name>
<feature type="coiled-coil region" evidence="1">
    <location>
        <begin position="1225"/>
        <end position="1252"/>
    </location>
</feature>
<evidence type="ECO:0000313" key="4">
    <source>
        <dbReference type="Proteomes" id="UP000837801"/>
    </source>
</evidence>
<feature type="region of interest" description="Disordered" evidence="2">
    <location>
        <begin position="1427"/>
        <end position="1449"/>
    </location>
</feature>
<dbReference type="EMBL" id="CAKXYY010000009">
    <property type="protein sequence ID" value="CAH2353092.1"/>
    <property type="molecule type" value="Genomic_DNA"/>
</dbReference>
<feature type="region of interest" description="Disordered" evidence="2">
    <location>
        <begin position="1"/>
        <end position="78"/>
    </location>
</feature>
<feature type="compositionally biased region" description="Basic and acidic residues" evidence="2">
    <location>
        <begin position="1309"/>
        <end position="1320"/>
    </location>
</feature>
<feature type="region of interest" description="Disordered" evidence="2">
    <location>
        <begin position="754"/>
        <end position="806"/>
    </location>
</feature>
<feature type="region of interest" description="Disordered" evidence="2">
    <location>
        <begin position="710"/>
        <end position="733"/>
    </location>
</feature>
<feature type="compositionally biased region" description="Polar residues" evidence="2">
    <location>
        <begin position="899"/>
        <end position="908"/>
    </location>
</feature>
<reference evidence="3" key="1">
    <citation type="submission" date="2022-03" db="EMBL/GenBank/DDBJ databases">
        <authorList>
            <person name="Legras J.-L."/>
            <person name="Devillers H."/>
            <person name="Grondin C."/>
        </authorList>
    </citation>
    <scope>NUCLEOTIDE SEQUENCE</scope>
    <source>
        <strain evidence="3">CLIB 1423</strain>
    </source>
</reference>
<feature type="compositionally biased region" description="Polar residues" evidence="2">
    <location>
        <begin position="64"/>
        <end position="78"/>
    </location>
</feature>
<feature type="compositionally biased region" description="Polar residues" evidence="2">
    <location>
        <begin position="1034"/>
        <end position="1046"/>
    </location>
</feature>
<organism evidence="3 4">
    <name type="scientific">[Candida] railenensis</name>
    <dbReference type="NCBI Taxonomy" id="45579"/>
    <lineage>
        <taxon>Eukaryota</taxon>
        <taxon>Fungi</taxon>
        <taxon>Dikarya</taxon>
        <taxon>Ascomycota</taxon>
        <taxon>Saccharomycotina</taxon>
        <taxon>Pichiomycetes</taxon>
        <taxon>Debaryomycetaceae</taxon>
        <taxon>Kurtzmaniella</taxon>
    </lineage>
</organism>
<feature type="compositionally biased region" description="Low complexity" evidence="2">
    <location>
        <begin position="991"/>
        <end position="1016"/>
    </location>
</feature>
<feature type="compositionally biased region" description="Polar residues" evidence="2">
    <location>
        <begin position="711"/>
        <end position="733"/>
    </location>
</feature>
<evidence type="ECO:0000313" key="3">
    <source>
        <dbReference type="EMBL" id="CAH2353092.1"/>
    </source>
</evidence>
<proteinExistence type="predicted"/>
<feature type="compositionally biased region" description="Low complexity" evidence="2">
    <location>
        <begin position="937"/>
        <end position="947"/>
    </location>
</feature>
<sequence length="1480" mass="163276">MEAASKVATSSQGRLRQQLLNSEQDISNLDESNYMPNQQPRQSHQVPMMGNGMAGGMAAPAGGQVSTHASMSGSGSIQSFQQQQYMQYQQQIQQQQMHQQQVPQQIPQHQQREQYLSNGFDIPMVAPKNNMNSSRKGSLTSQSAVNRLFRRNKPGMSTGPMDFDDNDGADIGDLSTGSVSFEDIRHMRDKGPYGMSAVGKPSDSAPIIPTLGAGNNLMGRSAQNNNIQYRKQMNHQKKLAYSQGARANSMATSYNPMQGQQQPHTYSMQAGNNGRMMSLGGGQPQQGPPRAMSLSANAMLQGGPRAMSMNRPPPQQQQPMPNMNQYPVNQMNGMNGSRQQIPTRNGQLPIGIANGPRANSLQQGNGQFQGQGAGPYQQQNYQQQYARTGSLQNGPIPMNRNVPQNFNNNMNTVGNNVGNSQITPSTSQAFPPVQQQYQNNNIQIPYINVNPQDHVSNDSLMNVVEEEEEPRSLAPPKSTQSTPVINKYVDKSEAVASPRNNIRKSMDLRAAIEQTAANIDEEDDEDVVYKFDNDEESVLSRRPTLNKSNSMRLRKLDLFDNASSEGTPLRTVTSDVKSKVSPSFNITTKGDNRNAVDDPENRESMLFNEEELEYDKGRRLSHRNKLETLGASAAKDNSSNATTLTKDVFVTAPDFNSPVKNFDLISTGKENTESLDDQNTKNQDSEVDIKIRGSPVLNAVKNPAEEDLNTVADSDSTSILSNSRTNSLGSRQLQKHSSIQNLVANTAFSKFRSSSISSENGLPPNVRSASSASHGSTNFMSPSVRSASKFRSESPLPPIPNNEAAENTSFEDNFVNNSDISIQAGQSSKINDKTFSTVETAYDVPGIDERETETTSKTQTAPDPPLEAETLSKKPGRRAPPSSMLLPVEINEEKKSKEQAQVPSQKFSSMLLPLDLDNDRSSPVSLRGDPASDAPGTSSSKFSSSEKTTFDSSKDNINMSETSSVYNSSDLNDTMSLKEDKNVLGSISGSAISSSARESNAALSSSASTTSDVTKTPILEESEAFGSESRKTTPRSFSLKSRNIMNSLKRLPGRRTSQSTLNVDEEIKDASSPNTSKTRNRFSSGSFSSSKKEGQSSPAKPFKFTKEELAIMNCNNELLNELELVTTELASAVQRELSLENRLRGGSSPIRNKSIQLMSPNANGPDDDFGSISQYQQQIAVLQDKVNKERRLRFISEEHALLMENGITPSPIKLNYEKTEIYRQLLLKNDEINQLQDRLEEYERKYENIDGDQSVYGDGNESIMKHDSSSPITKNNTNSNSMLESYNELLRENTDLKFKIIPDLEKKLHQEQSKPAKEHSNNGQKSKRNSHYGISGMSKQLSLSNVSNELRAVDDEEDFYDEEYEFNQGQLEIQKLKNQREELREVISKLSSAQSYESKLSHEKIKALEAKLMDANMINEMLSKRIGGNNGNVTSDEDSDGHYKERPMNNTSASNLILHSKGARLQGFNVVASTNTLFDT</sequence>
<accession>A0A9P0VXZ5</accession>
<feature type="region of interest" description="Disordered" evidence="2">
    <location>
        <begin position="1309"/>
        <end position="1333"/>
    </location>
</feature>
<feature type="compositionally biased region" description="Polar residues" evidence="2">
    <location>
        <begin position="956"/>
        <end position="972"/>
    </location>
</feature>
<feature type="coiled-coil region" evidence="1">
    <location>
        <begin position="1366"/>
        <end position="1425"/>
    </location>
</feature>
<feature type="region of interest" description="Disordered" evidence="2">
    <location>
        <begin position="991"/>
        <end position="1101"/>
    </location>
</feature>